<sequence>MASSPNPNGLNANRRKLISARNHSRRSSALDSNEKQVTISDGNDEIAAMGQKLMNDLKTEADIMKDEILKNQEQQIKGKGEEKAEVEKAMALWSMRKSRTKSNALVSPEGEKKGLKIDENNKCSSDKAEKGKQVLDRKIPKTKNVVFKMEEEEEEAVRPRNLRSNDTNKTERVKFSLQLTKEEIEEDFMKMLGRKPPRRPKRRPRHLQGQLDSISPGMLLTEVTADLYEVPEPAENGKARDSRKKKS</sequence>
<feature type="region of interest" description="Disordered" evidence="2">
    <location>
        <begin position="189"/>
        <end position="247"/>
    </location>
</feature>
<proteinExistence type="predicted"/>
<reference evidence="3 4" key="1">
    <citation type="submission" date="2024-01" db="EMBL/GenBank/DDBJ databases">
        <title>The genomes of 5 underutilized Papilionoideae crops provide insights into root nodulation and disease resistance.</title>
        <authorList>
            <person name="Yuan L."/>
        </authorList>
    </citation>
    <scope>NUCLEOTIDE SEQUENCE [LARGE SCALE GENOMIC DNA]</scope>
    <source>
        <strain evidence="3">LY-2023</strain>
        <tissue evidence="3">Leaf</tissue>
    </source>
</reference>
<evidence type="ECO:0000256" key="2">
    <source>
        <dbReference type="SAM" id="MobiDB-lite"/>
    </source>
</evidence>
<evidence type="ECO:0000256" key="1">
    <source>
        <dbReference type="SAM" id="Coils"/>
    </source>
</evidence>
<name>A0AAN9K4K5_CLITE</name>
<dbReference type="Proteomes" id="UP001359559">
    <property type="component" value="Unassembled WGS sequence"/>
</dbReference>
<accession>A0AAN9K4K5</accession>
<gene>
    <name evidence="3" type="ORF">RJT34_07286</name>
</gene>
<keyword evidence="1" id="KW-0175">Coiled coil</keyword>
<dbReference type="Pfam" id="PF07797">
    <property type="entry name" value="DUF1639"/>
    <property type="match status" value="1"/>
</dbReference>
<protein>
    <submittedName>
        <fullName evidence="3">Uncharacterized protein</fullName>
    </submittedName>
</protein>
<feature type="region of interest" description="Disordered" evidence="2">
    <location>
        <begin position="150"/>
        <end position="174"/>
    </location>
</feature>
<organism evidence="3 4">
    <name type="scientific">Clitoria ternatea</name>
    <name type="common">Butterfly pea</name>
    <dbReference type="NCBI Taxonomy" id="43366"/>
    <lineage>
        <taxon>Eukaryota</taxon>
        <taxon>Viridiplantae</taxon>
        <taxon>Streptophyta</taxon>
        <taxon>Embryophyta</taxon>
        <taxon>Tracheophyta</taxon>
        <taxon>Spermatophyta</taxon>
        <taxon>Magnoliopsida</taxon>
        <taxon>eudicotyledons</taxon>
        <taxon>Gunneridae</taxon>
        <taxon>Pentapetalae</taxon>
        <taxon>rosids</taxon>
        <taxon>fabids</taxon>
        <taxon>Fabales</taxon>
        <taxon>Fabaceae</taxon>
        <taxon>Papilionoideae</taxon>
        <taxon>50 kb inversion clade</taxon>
        <taxon>NPAAA clade</taxon>
        <taxon>indigoferoid/millettioid clade</taxon>
        <taxon>Phaseoleae</taxon>
        <taxon>Clitoria</taxon>
    </lineage>
</organism>
<dbReference type="PANTHER" id="PTHR33130:SF43">
    <property type="entry name" value="OS01G0688600 PROTEIN"/>
    <property type="match status" value="1"/>
</dbReference>
<feature type="compositionally biased region" description="Polar residues" evidence="2">
    <location>
        <begin position="1"/>
        <end position="11"/>
    </location>
</feature>
<keyword evidence="4" id="KW-1185">Reference proteome</keyword>
<feature type="coiled-coil region" evidence="1">
    <location>
        <begin position="54"/>
        <end position="89"/>
    </location>
</feature>
<dbReference type="EMBL" id="JAYKXN010000002">
    <property type="protein sequence ID" value="KAK7310064.1"/>
    <property type="molecule type" value="Genomic_DNA"/>
</dbReference>
<feature type="region of interest" description="Disordered" evidence="2">
    <location>
        <begin position="98"/>
        <end position="131"/>
    </location>
</feature>
<evidence type="ECO:0000313" key="3">
    <source>
        <dbReference type="EMBL" id="KAK7310064.1"/>
    </source>
</evidence>
<feature type="region of interest" description="Disordered" evidence="2">
    <location>
        <begin position="1"/>
        <end position="42"/>
    </location>
</feature>
<dbReference type="AlphaFoldDB" id="A0AAN9K4K5"/>
<comment type="caution">
    <text evidence="3">The sequence shown here is derived from an EMBL/GenBank/DDBJ whole genome shotgun (WGS) entry which is preliminary data.</text>
</comment>
<dbReference type="PANTHER" id="PTHR33130">
    <property type="entry name" value="PUTATIVE (DUF1639)-RELATED"/>
    <property type="match status" value="1"/>
</dbReference>
<evidence type="ECO:0000313" key="4">
    <source>
        <dbReference type="Proteomes" id="UP001359559"/>
    </source>
</evidence>
<feature type="compositionally biased region" description="Basic and acidic residues" evidence="2">
    <location>
        <begin position="109"/>
        <end position="131"/>
    </location>
</feature>
<feature type="compositionally biased region" description="Basic residues" evidence="2">
    <location>
        <begin position="13"/>
        <end position="26"/>
    </location>
</feature>
<dbReference type="InterPro" id="IPR012438">
    <property type="entry name" value="DUF1639"/>
</dbReference>
<feature type="compositionally biased region" description="Basic residues" evidence="2">
    <location>
        <begin position="192"/>
        <end position="206"/>
    </location>
</feature>
<feature type="compositionally biased region" description="Polar residues" evidence="2">
    <location>
        <begin position="27"/>
        <end position="41"/>
    </location>
</feature>